<gene>
    <name evidence="1" type="ORF">F6X42_34885</name>
</gene>
<dbReference type="RefSeq" id="WP_187638440.1">
    <property type="nucleotide sequence ID" value="NZ_VZQQ01000058.1"/>
</dbReference>
<dbReference type="Proteomes" id="UP000736373">
    <property type="component" value="Unassembled WGS sequence"/>
</dbReference>
<name>A0ABR7PZ12_9BURK</name>
<organism evidence="1 2">
    <name type="scientific">Paraburkholderia podalyriae</name>
    <dbReference type="NCBI Taxonomy" id="1938811"/>
    <lineage>
        <taxon>Bacteria</taxon>
        <taxon>Pseudomonadati</taxon>
        <taxon>Pseudomonadota</taxon>
        <taxon>Betaproteobacteria</taxon>
        <taxon>Burkholderiales</taxon>
        <taxon>Burkholderiaceae</taxon>
        <taxon>Paraburkholderia</taxon>
    </lineage>
</organism>
<protein>
    <recommendedName>
        <fullName evidence="3">Ferritin-like metal-binding protein YciE</fullName>
    </recommendedName>
</protein>
<proteinExistence type="predicted"/>
<evidence type="ECO:0008006" key="3">
    <source>
        <dbReference type="Google" id="ProtNLM"/>
    </source>
</evidence>
<dbReference type="EMBL" id="VZQQ01000058">
    <property type="protein sequence ID" value="MBC8751520.1"/>
    <property type="molecule type" value="Genomic_DNA"/>
</dbReference>
<evidence type="ECO:0000313" key="1">
    <source>
        <dbReference type="EMBL" id="MBC8751520.1"/>
    </source>
</evidence>
<comment type="caution">
    <text evidence="1">The sequence shown here is derived from an EMBL/GenBank/DDBJ whole genome shotgun (WGS) entry which is preliminary data.</text>
</comment>
<evidence type="ECO:0000313" key="2">
    <source>
        <dbReference type="Proteomes" id="UP000736373"/>
    </source>
</evidence>
<keyword evidence="2" id="KW-1185">Reference proteome</keyword>
<sequence>MMDITLMPILAPVYNGHREPLTQQAADLLFLHQGEVEGEAFFNTMLAQAEDLDERYKLAIILQVENETKARLRSCLTAHQIYLPDPSEAILEGRRKAAHLKTQPWSEFISCFRSDVLYYRDIYHEIAHRGALTAMCALAAAVAHEDALLSFCTMELAGLGHKSVEQLLTYLRFAPTRR</sequence>
<accession>A0ABR7PZ12</accession>
<reference evidence="1 2" key="1">
    <citation type="submission" date="2019-09" db="EMBL/GenBank/DDBJ databases">
        <title>Paraburkholderia podalyriae sp. nov., A South African Podalyria-associated rhizobium.</title>
        <authorList>
            <person name="Mavima L."/>
            <person name="Beukes C.W."/>
            <person name="Palmer M."/>
            <person name="De Meyer S.E."/>
            <person name="James E.K."/>
            <person name="Maluk M."/>
            <person name="Avontuur J.R."/>
            <person name="Chan W.Y."/>
            <person name="Venter S.N."/>
            <person name="Steenkamp E.T."/>
        </authorList>
    </citation>
    <scope>NUCLEOTIDE SEQUENCE [LARGE SCALE GENOMIC DNA]</scope>
    <source>
        <strain evidence="1 2">WC7.3b</strain>
    </source>
</reference>